<evidence type="ECO:0000313" key="1">
    <source>
        <dbReference type="EMBL" id="VDM21364.1"/>
    </source>
</evidence>
<dbReference type="Proteomes" id="UP000274429">
    <property type="component" value="Unassembled WGS sequence"/>
</dbReference>
<name>A0A0R3WQ41_HYDTA</name>
<gene>
    <name evidence="1" type="ORF">TTAC_LOCUS2866</name>
</gene>
<reference evidence="1 2" key="2">
    <citation type="submission" date="2018-11" db="EMBL/GenBank/DDBJ databases">
        <authorList>
            <consortium name="Pathogen Informatics"/>
        </authorList>
    </citation>
    <scope>NUCLEOTIDE SEQUENCE [LARGE SCALE GENOMIC DNA]</scope>
</reference>
<evidence type="ECO:0000313" key="3">
    <source>
        <dbReference type="WBParaSite" id="TTAC_0000288101-mRNA-1"/>
    </source>
</evidence>
<dbReference type="WBParaSite" id="TTAC_0000288101-mRNA-1">
    <property type="protein sequence ID" value="TTAC_0000288101-mRNA-1"/>
    <property type="gene ID" value="TTAC_0000288101"/>
</dbReference>
<reference evidence="3" key="1">
    <citation type="submission" date="2017-02" db="UniProtKB">
        <authorList>
            <consortium name="WormBaseParasite"/>
        </authorList>
    </citation>
    <scope>IDENTIFICATION</scope>
</reference>
<accession>A0A0R3WQ41</accession>
<proteinExistence type="predicted"/>
<sequence length="159" mass="17675">MRSEGTDFLDEILMEEQKQYSKAYSEAFQLSSQATPSSELADRSDELHSAWIHGLQCGAQLGAELFSYKGLADEVVASSTLRPVSPSVEEVNKHHPICIAQQLLHLLTNPPGPLSRSCQEFVKDPTSETNLSLIRNKAKQLKAALRIPTARKTTENYDF</sequence>
<dbReference type="AlphaFoldDB" id="A0A0R3WQ41"/>
<keyword evidence="2" id="KW-1185">Reference proteome</keyword>
<organism evidence="3">
    <name type="scientific">Hydatigena taeniaeformis</name>
    <name type="common">Feline tapeworm</name>
    <name type="synonym">Taenia taeniaeformis</name>
    <dbReference type="NCBI Taxonomy" id="6205"/>
    <lineage>
        <taxon>Eukaryota</taxon>
        <taxon>Metazoa</taxon>
        <taxon>Spiralia</taxon>
        <taxon>Lophotrochozoa</taxon>
        <taxon>Platyhelminthes</taxon>
        <taxon>Cestoda</taxon>
        <taxon>Eucestoda</taxon>
        <taxon>Cyclophyllidea</taxon>
        <taxon>Taeniidae</taxon>
        <taxon>Hydatigera</taxon>
    </lineage>
</organism>
<dbReference type="OrthoDB" id="48036at2759"/>
<protein>
    <submittedName>
        <fullName evidence="3">Yae1_N domain-containing protein</fullName>
    </submittedName>
</protein>
<evidence type="ECO:0000313" key="2">
    <source>
        <dbReference type="Proteomes" id="UP000274429"/>
    </source>
</evidence>
<dbReference type="EMBL" id="UYWX01001607">
    <property type="protein sequence ID" value="VDM21364.1"/>
    <property type="molecule type" value="Genomic_DNA"/>
</dbReference>